<accession>A0A2H0ULI5</accession>
<proteinExistence type="predicted"/>
<dbReference type="SUPFAM" id="SSF81301">
    <property type="entry name" value="Nucleotidyltransferase"/>
    <property type="match status" value="1"/>
</dbReference>
<dbReference type="Proteomes" id="UP000229526">
    <property type="component" value="Unassembled WGS sequence"/>
</dbReference>
<dbReference type="AlphaFoldDB" id="A0A2H0ULI5"/>
<dbReference type="EMBL" id="PFBD01000011">
    <property type="protein sequence ID" value="PIR87279.1"/>
    <property type="molecule type" value="Genomic_DNA"/>
</dbReference>
<sequence length="136" mass="15481">MTKDEIIDKTKILNFPKDSYVVFGSCPLAAAGIREANDIDFLVSEELFAKLQKAGWEELDKGKKDKPLTKDMFEAHKSWEFSSYNPTLEHLLSTAQVIDGVPFASLEEVRKWKAASGRPKDLIDIDLIDKYWELNS</sequence>
<evidence type="ECO:0008006" key="3">
    <source>
        <dbReference type="Google" id="ProtNLM"/>
    </source>
</evidence>
<name>A0A2H0ULI5_9BACT</name>
<reference evidence="2" key="1">
    <citation type="submission" date="2017-09" db="EMBL/GenBank/DDBJ databases">
        <title>Depth-based differentiation of microbial function through sediment-hosted aquifers and enrichment of novel symbionts in the deep terrestrial subsurface.</title>
        <authorList>
            <person name="Probst A.J."/>
            <person name="Ladd B."/>
            <person name="Jarett J.K."/>
            <person name="Geller-Mcgrath D.E."/>
            <person name="Sieber C.M.K."/>
            <person name="Emerson J.B."/>
            <person name="Anantharaman K."/>
            <person name="Thomas B.C."/>
            <person name="Malmstrom R."/>
            <person name="Stieglmeier M."/>
            <person name="Klingl A."/>
            <person name="Woyke T."/>
            <person name="Ryan C.M."/>
            <person name="Banfield J.F."/>
        </authorList>
    </citation>
    <scope>NUCLEOTIDE SEQUENCE [LARGE SCALE GENOMIC DNA]</scope>
</reference>
<evidence type="ECO:0000313" key="2">
    <source>
        <dbReference type="Proteomes" id="UP000229526"/>
    </source>
</evidence>
<gene>
    <name evidence="1" type="ORF">COU11_01270</name>
</gene>
<protein>
    <recommendedName>
        <fullName evidence="3">Nucleotidyltransferase</fullName>
    </recommendedName>
</protein>
<dbReference type="InterPro" id="IPR043519">
    <property type="entry name" value="NT_sf"/>
</dbReference>
<evidence type="ECO:0000313" key="1">
    <source>
        <dbReference type="EMBL" id="PIR87279.1"/>
    </source>
</evidence>
<comment type="caution">
    <text evidence="1">The sequence shown here is derived from an EMBL/GenBank/DDBJ whole genome shotgun (WGS) entry which is preliminary data.</text>
</comment>
<organism evidence="1 2">
    <name type="scientific">Candidatus Harrisonbacteria bacterium CG10_big_fil_rev_8_21_14_0_10_49_15</name>
    <dbReference type="NCBI Taxonomy" id="1974587"/>
    <lineage>
        <taxon>Bacteria</taxon>
        <taxon>Candidatus Harrisoniibacteriota</taxon>
    </lineage>
</organism>